<evidence type="ECO:0000313" key="2">
    <source>
        <dbReference type="Proteomes" id="UP000789570"/>
    </source>
</evidence>
<proteinExistence type="predicted"/>
<dbReference type="Gene3D" id="1.10.150.50">
    <property type="entry name" value="Transcription Factor, Ets-1"/>
    <property type="match status" value="1"/>
</dbReference>
<sequence>MSQKGRNITKPNFLEVYKESSSRNNDKEIRDWSVHEVNEYLQTHLKESWTSREVKIFEENKMSGLYLLHTNFWDLKQMKLPEEIVDQI</sequence>
<name>A0A9N8VCJ3_9GLOM</name>
<keyword evidence="2" id="KW-1185">Reference proteome</keyword>
<comment type="caution">
    <text evidence="1">The sequence shown here is derived from an EMBL/GenBank/DDBJ whole genome shotgun (WGS) entry which is preliminary data.</text>
</comment>
<evidence type="ECO:0000313" key="1">
    <source>
        <dbReference type="EMBL" id="CAG8446386.1"/>
    </source>
</evidence>
<dbReference type="Proteomes" id="UP000789570">
    <property type="component" value="Unassembled WGS sequence"/>
</dbReference>
<accession>A0A9N8VCJ3</accession>
<protein>
    <submittedName>
        <fullName evidence="1">8382_t:CDS:1</fullName>
    </submittedName>
</protein>
<reference evidence="1" key="1">
    <citation type="submission" date="2021-06" db="EMBL/GenBank/DDBJ databases">
        <authorList>
            <person name="Kallberg Y."/>
            <person name="Tangrot J."/>
            <person name="Rosling A."/>
        </authorList>
    </citation>
    <scope>NUCLEOTIDE SEQUENCE</scope>
    <source>
        <strain evidence="1">UK204</strain>
    </source>
</reference>
<organism evidence="1 2">
    <name type="scientific">Funneliformis caledonium</name>
    <dbReference type="NCBI Taxonomy" id="1117310"/>
    <lineage>
        <taxon>Eukaryota</taxon>
        <taxon>Fungi</taxon>
        <taxon>Fungi incertae sedis</taxon>
        <taxon>Mucoromycota</taxon>
        <taxon>Glomeromycotina</taxon>
        <taxon>Glomeromycetes</taxon>
        <taxon>Glomerales</taxon>
        <taxon>Glomeraceae</taxon>
        <taxon>Funneliformis</taxon>
    </lineage>
</organism>
<dbReference type="AlphaFoldDB" id="A0A9N8VCJ3"/>
<dbReference type="EMBL" id="CAJVPQ010000108">
    <property type="protein sequence ID" value="CAG8446386.1"/>
    <property type="molecule type" value="Genomic_DNA"/>
</dbReference>
<dbReference type="InterPro" id="IPR013761">
    <property type="entry name" value="SAM/pointed_sf"/>
</dbReference>
<gene>
    <name evidence="1" type="ORF">FCALED_LOCUS926</name>
</gene>
<dbReference type="SUPFAM" id="SSF47769">
    <property type="entry name" value="SAM/Pointed domain"/>
    <property type="match status" value="1"/>
</dbReference>